<dbReference type="Pfam" id="PF07004">
    <property type="entry name" value="SHIPPO-rpt"/>
    <property type="match status" value="2"/>
</dbReference>
<comment type="caution">
    <text evidence="1">The sequence shown here is derived from an EMBL/GenBank/DDBJ whole genome shotgun (WGS) entry which is preliminary data.</text>
</comment>
<dbReference type="EMBL" id="JTDF01021182">
    <property type="protein sequence ID" value="KAF8562174.1"/>
    <property type="molecule type" value="Genomic_DNA"/>
</dbReference>
<dbReference type="AlphaFoldDB" id="A0A8T0D5D0"/>
<name>A0A8T0D5D0_9TREM</name>
<sequence>MSPMTSTYEVASAKDTLALSKKGGCASFRSKSYRIDQPNIPMIPGPGAYDLIQARVSKIMNRPFRIKRLSNKAEVCNYLKQTTPGPGPGSYDILPGPNIPHFMSTAVFLSNVPRWLVSNEPIGLGMGNMVAGGNVAPTCDGGIDALRNPGPTHYNPVRPERLSFHFNLNGTWL</sequence>
<gene>
    <name evidence="1" type="ORF">P879_03914</name>
</gene>
<reference evidence="1 2" key="1">
    <citation type="submission" date="2019-07" db="EMBL/GenBank/DDBJ databases">
        <title>Annotation for the trematode Paragonimus westermani.</title>
        <authorList>
            <person name="Choi Y.-J."/>
        </authorList>
    </citation>
    <scope>NUCLEOTIDE SEQUENCE [LARGE SCALE GENOMIC DNA]</scope>
    <source>
        <strain evidence="1">180907_Pwestermani</strain>
    </source>
</reference>
<dbReference type="InterPro" id="IPR010736">
    <property type="entry name" value="SHIPPO-rpt"/>
</dbReference>
<organism evidence="1 2">
    <name type="scientific">Paragonimus westermani</name>
    <dbReference type="NCBI Taxonomy" id="34504"/>
    <lineage>
        <taxon>Eukaryota</taxon>
        <taxon>Metazoa</taxon>
        <taxon>Spiralia</taxon>
        <taxon>Lophotrochozoa</taxon>
        <taxon>Platyhelminthes</taxon>
        <taxon>Trematoda</taxon>
        <taxon>Digenea</taxon>
        <taxon>Plagiorchiida</taxon>
        <taxon>Troglotremata</taxon>
        <taxon>Troglotrematidae</taxon>
        <taxon>Paragonimus</taxon>
    </lineage>
</organism>
<accession>A0A8T0D5D0</accession>
<evidence type="ECO:0000313" key="2">
    <source>
        <dbReference type="Proteomes" id="UP000699462"/>
    </source>
</evidence>
<protein>
    <submittedName>
        <fullName evidence="1">Uncharacterized protein</fullName>
    </submittedName>
</protein>
<evidence type="ECO:0000313" key="1">
    <source>
        <dbReference type="EMBL" id="KAF8562174.1"/>
    </source>
</evidence>
<proteinExistence type="predicted"/>
<dbReference type="OrthoDB" id="186871at2759"/>
<keyword evidence="2" id="KW-1185">Reference proteome</keyword>
<dbReference type="Proteomes" id="UP000699462">
    <property type="component" value="Unassembled WGS sequence"/>
</dbReference>